<evidence type="ECO:0000313" key="2">
    <source>
        <dbReference type="Proteomes" id="UP000642809"/>
    </source>
</evidence>
<organism evidence="1 2">
    <name type="scientific">Mongoliitalea lutea</name>
    <dbReference type="NCBI Taxonomy" id="849756"/>
    <lineage>
        <taxon>Bacteria</taxon>
        <taxon>Pseudomonadati</taxon>
        <taxon>Bacteroidota</taxon>
        <taxon>Cytophagia</taxon>
        <taxon>Cytophagales</taxon>
        <taxon>Cyclobacteriaceae</taxon>
        <taxon>Mongoliitalea</taxon>
    </lineage>
</organism>
<dbReference type="EMBL" id="BMYF01000007">
    <property type="protein sequence ID" value="GHB34450.1"/>
    <property type="molecule type" value="Genomic_DNA"/>
</dbReference>
<comment type="caution">
    <text evidence="1">The sequence shown here is derived from an EMBL/GenBank/DDBJ whole genome shotgun (WGS) entry which is preliminary data.</text>
</comment>
<dbReference type="Proteomes" id="UP000642809">
    <property type="component" value="Unassembled WGS sequence"/>
</dbReference>
<proteinExistence type="predicted"/>
<reference evidence="1" key="1">
    <citation type="journal article" date="2014" name="Int. J. Syst. Evol. Microbiol.">
        <title>Complete genome sequence of Corynebacterium casei LMG S-19264T (=DSM 44701T), isolated from a smear-ripened cheese.</title>
        <authorList>
            <consortium name="US DOE Joint Genome Institute (JGI-PGF)"/>
            <person name="Walter F."/>
            <person name="Albersmeier A."/>
            <person name="Kalinowski J."/>
            <person name="Ruckert C."/>
        </authorList>
    </citation>
    <scope>NUCLEOTIDE SEQUENCE</scope>
    <source>
        <strain evidence="1">KCTC 23224</strain>
    </source>
</reference>
<evidence type="ECO:0000313" key="1">
    <source>
        <dbReference type="EMBL" id="GHB34450.1"/>
    </source>
</evidence>
<dbReference type="RefSeq" id="WP_189580094.1">
    <property type="nucleotide sequence ID" value="NZ_JBHLTJ010000004.1"/>
</dbReference>
<keyword evidence="2" id="KW-1185">Reference proteome</keyword>
<accession>A0A8J3CWQ1</accession>
<name>A0A8J3CWQ1_9BACT</name>
<gene>
    <name evidence="1" type="ORF">GCM10008106_14750</name>
</gene>
<reference evidence="1" key="2">
    <citation type="submission" date="2020-09" db="EMBL/GenBank/DDBJ databases">
        <authorList>
            <person name="Sun Q."/>
            <person name="Kim S."/>
        </authorList>
    </citation>
    <scope>NUCLEOTIDE SEQUENCE</scope>
    <source>
        <strain evidence="1">KCTC 23224</strain>
    </source>
</reference>
<protein>
    <submittedName>
        <fullName evidence="1">Uncharacterized protein</fullName>
    </submittedName>
</protein>
<sequence>MLLFINWSCIDADESTSLLEECDILNYRIYQGEQLTLGEVSREFIFIGIDKSYTDEDISDFLQTQNFLDQGFNFTIHEDAQYQFKQIPVRLNRQRNCSEISVILESLEGSDIIAYAHPTFETDDCQDAIGNPVGEQCVRVYVSSFFVRVPNPEELTALQELIASTNTEWLGANQFMSNWHEIRATKNSQGDALEMANFFLQSGVVNAVDPGIGIYPVR</sequence>
<dbReference type="AlphaFoldDB" id="A0A8J3CWQ1"/>